<proteinExistence type="predicted"/>
<name>A0A0J7K915_LASNI</name>
<organism evidence="1 2">
    <name type="scientific">Lasius niger</name>
    <name type="common">Black garden ant</name>
    <dbReference type="NCBI Taxonomy" id="67767"/>
    <lineage>
        <taxon>Eukaryota</taxon>
        <taxon>Metazoa</taxon>
        <taxon>Ecdysozoa</taxon>
        <taxon>Arthropoda</taxon>
        <taxon>Hexapoda</taxon>
        <taxon>Insecta</taxon>
        <taxon>Pterygota</taxon>
        <taxon>Neoptera</taxon>
        <taxon>Endopterygota</taxon>
        <taxon>Hymenoptera</taxon>
        <taxon>Apocrita</taxon>
        <taxon>Aculeata</taxon>
        <taxon>Formicoidea</taxon>
        <taxon>Formicidae</taxon>
        <taxon>Formicinae</taxon>
        <taxon>Lasius</taxon>
        <taxon>Lasius</taxon>
    </lineage>
</organism>
<dbReference type="AlphaFoldDB" id="A0A0J7K915"/>
<evidence type="ECO:0000313" key="2">
    <source>
        <dbReference type="Proteomes" id="UP000036403"/>
    </source>
</evidence>
<accession>A0A0J7K915</accession>
<protein>
    <submittedName>
        <fullName evidence="1">Beta-hexosaminidase beta chain</fullName>
    </submittedName>
</protein>
<dbReference type="Proteomes" id="UP000036403">
    <property type="component" value="Unassembled WGS sequence"/>
</dbReference>
<dbReference type="PaxDb" id="67767-A0A0J7K915"/>
<evidence type="ECO:0000313" key="1">
    <source>
        <dbReference type="EMBL" id="KMQ86822.1"/>
    </source>
</evidence>
<reference evidence="1 2" key="1">
    <citation type="submission" date="2015-04" db="EMBL/GenBank/DDBJ databases">
        <title>Lasius niger genome sequencing.</title>
        <authorList>
            <person name="Konorov E.A."/>
            <person name="Nikitin M.A."/>
            <person name="Kirill M.V."/>
            <person name="Chang P."/>
        </authorList>
    </citation>
    <scope>NUCLEOTIDE SEQUENCE [LARGE SCALE GENOMIC DNA]</scope>
    <source>
        <tissue evidence="1">Whole</tissue>
    </source>
</reference>
<gene>
    <name evidence="1" type="ORF">RF55_14098</name>
</gene>
<comment type="caution">
    <text evidence="1">The sequence shown here is derived from an EMBL/GenBank/DDBJ whole genome shotgun (WGS) entry which is preliminary data.</text>
</comment>
<keyword evidence="2" id="KW-1185">Reference proteome</keyword>
<sequence>MFNLPQQMWIFHRPKMHVMQINIAVVRKRSLVGKKYFIEKQGIVLDLSQSPFTEMHTIHKIIPMQSLVKANMVRMEFMSMQNTKYAASTYPEFSFNLSRTNMSILSHHCKDTRFSFFRRCRFHTLTRTAL</sequence>
<dbReference type="EMBL" id="LBMM01011459">
    <property type="protein sequence ID" value="KMQ86822.1"/>
    <property type="molecule type" value="Genomic_DNA"/>
</dbReference>